<reference evidence="2" key="1">
    <citation type="journal article" date="2020" name="Microorganisms">
        <title>Isolation, Genomic and Metabolomic Characterization of Streptomyces tendae VITAKN with Quorum Sensing Inhibitory Activity from Southern India.</title>
        <authorList>
            <person name="Ishaque N.M."/>
            <person name="Burgsdorf I."/>
            <person name="Limlingan Malit J.J."/>
            <person name="Saha S."/>
            <person name="Teta R."/>
            <person name="Ewe D."/>
            <person name="Kannabiran K."/>
            <person name="Hrouzek P."/>
            <person name="Steindler L."/>
            <person name="Costantino V."/>
            <person name="Saurav K."/>
        </authorList>
    </citation>
    <scope>NUCLEOTIDE SEQUENCE</scope>
    <source>
        <strain evidence="2">VITAKN</strain>
    </source>
</reference>
<gene>
    <name evidence="2" type="ORF">GUR47_38245</name>
</gene>
<dbReference type="AlphaFoldDB" id="A0A6B3R0F2"/>
<feature type="transmembrane region" description="Helical" evidence="1">
    <location>
        <begin position="12"/>
        <end position="34"/>
    </location>
</feature>
<keyword evidence="1" id="KW-1133">Transmembrane helix</keyword>
<protein>
    <submittedName>
        <fullName evidence="2">Uncharacterized protein</fullName>
    </submittedName>
</protein>
<sequence>MNSPPTRTEKILALIIAGQSGLIAALADILLLPLLDASPLASFLAAGGCFAVVSGGVTRVLKEIGLL</sequence>
<evidence type="ECO:0000313" key="2">
    <source>
        <dbReference type="EMBL" id="NEV92477.1"/>
    </source>
</evidence>
<name>A0A6B3R0F2_STRTE</name>
<keyword evidence="1" id="KW-0472">Membrane</keyword>
<dbReference type="EMBL" id="JAAIFS010000015">
    <property type="protein sequence ID" value="NEV92477.1"/>
    <property type="molecule type" value="Genomic_DNA"/>
</dbReference>
<proteinExistence type="predicted"/>
<feature type="transmembrane region" description="Helical" evidence="1">
    <location>
        <begin position="40"/>
        <end position="61"/>
    </location>
</feature>
<organism evidence="2">
    <name type="scientific">Streptomyces tendae</name>
    <dbReference type="NCBI Taxonomy" id="1932"/>
    <lineage>
        <taxon>Bacteria</taxon>
        <taxon>Bacillati</taxon>
        <taxon>Actinomycetota</taxon>
        <taxon>Actinomycetes</taxon>
        <taxon>Kitasatosporales</taxon>
        <taxon>Streptomycetaceae</taxon>
        <taxon>Streptomyces</taxon>
    </lineage>
</organism>
<evidence type="ECO:0000256" key="1">
    <source>
        <dbReference type="SAM" id="Phobius"/>
    </source>
</evidence>
<keyword evidence="1" id="KW-0812">Transmembrane</keyword>
<dbReference type="RefSeq" id="WP_164461228.1">
    <property type="nucleotide sequence ID" value="NZ_JAAIFS010000015.1"/>
</dbReference>
<comment type="caution">
    <text evidence="2">The sequence shown here is derived from an EMBL/GenBank/DDBJ whole genome shotgun (WGS) entry which is preliminary data.</text>
</comment>
<accession>A0A6B3R0F2</accession>